<protein>
    <recommendedName>
        <fullName evidence="7">Rhodopsin domain-containing protein</fullName>
    </recommendedName>
</protein>
<reference evidence="8 9" key="1">
    <citation type="journal article" date="2019" name="Nat. Ecol. Evol.">
        <title>Megaphylogeny resolves global patterns of mushroom evolution.</title>
        <authorList>
            <person name="Varga T."/>
            <person name="Krizsan K."/>
            <person name="Foldi C."/>
            <person name="Dima B."/>
            <person name="Sanchez-Garcia M."/>
            <person name="Sanchez-Ramirez S."/>
            <person name="Szollosi G.J."/>
            <person name="Szarkandi J.G."/>
            <person name="Papp V."/>
            <person name="Albert L."/>
            <person name="Andreopoulos W."/>
            <person name="Angelini C."/>
            <person name="Antonin V."/>
            <person name="Barry K.W."/>
            <person name="Bougher N.L."/>
            <person name="Buchanan P."/>
            <person name="Buyck B."/>
            <person name="Bense V."/>
            <person name="Catcheside P."/>
            <person name="Chovatia M."/>
            <person name="Cooper J."/>
            <person name="Damon W."/>
            <person name="Desjardin D."/>
            <person name="Finy P."/>
            <person name="Geml J."/>
            <person name="Haridas S."/>
            <person name="Hughes K."/>
            <person name="Justo A."/>
            <person name="Karasinski D."/>
            <person name="Kautmanova I."/>
            <person name="Kiss B."/>
            <person name="Kocsube S."/>
            <person name="Kotiranta H."/>
            <person name="LaButti K.M."/>
            <person name="Lechner B.E."/>
            <person name="Liimatainen K."/>
            <person name="Lipzen A."/>
            <person name="Lukacs Z."/>
            <person name="Mihaltcheva S."/>
            <person name="Morgado L.N."/>
            <person name="Niskanen T."/>
            <person name="Noordeloos M.E."/>
            <person name="Ohm R.A."/>
            <person name="Ortiz-Santana B."/>
            <person name="Ovrebo C."/>
            <person name="Racz N."/>
            <person name="Riley R."/>
            <person name="Savchenko A."/>
            <person name="Shiryaev A."/>
            <person name="Soop K."/>
            <person name="Spirin V."/>
            <person name="Szebenyi C."/>
            <person name="Tomsovsky M."/>
            <person name="Tulloss R.E."/>
            <person name="Uehling J."/>
            <person name="Grigoriev I.V."/>
            <person name="Vagvolgyi C."/>
            <person name="Papp T."/>
            <person name="Martin F.M."/>
            <person name="Miettinen O."/>
            <person name="Hibbett D.S."/>
            <person name="Nagy L.G."/>
        </authorList>
    </citation>
    <scope>NUCLEOTIDE SEQUENCE [LARGE SCALE GENOMIC DNA]</scope>
    <source>
        <strain evidence="8 9">CBS 166.37</strain>
    </source>
</reference>
<feature type="non-terminal residue" evidence="8">
    <location>
        <position position="1"/>
    </location>
</feature>
<dbReference type="Proteomes" id="UP000308652">
    <property type="component" value="Unassembled WGS sequence"/>
</dbReference>
<comment type="similarity">
    <text evidence="5">Belongs to the SAT4 family.</text>
</comment>
<accession>A0A5C3LRI7</accession>
<dbReference type="GO" id="GO:0016020">
    <property type="term" value="C:membrane"/>
    <property type="evidence" value="ECO:0007669"/>
    <property type="project" value="UniProtKB-SubCell"/>
</dbReference>
<organism evidence="8 9">
    <name type="scientific">Crucibulum laeve</name>
    <dbReference type="NCBI Taxonomy" id="68775"/>
    <lineage>
        <taxon>Eukaryota</taxon>
        <taxon>Fungi</taxon>
        <taxon>Dikarya</taxon>
        <taxon>Basidiomycota</taxon>
        <taxon>Agaricomycotina</taxon>
        <taxon>Agaricomycetes</taxon>
        <taxon>Agaricomycetidae</taxon>
        <taxon>Agaricales</taxon>
        <taxon>Agaricineae</taxon>
        <taxon>Nidulariaceae</taxon>
        <taxon>Crucibulum</taxon>
    </lineage>
</organism>
<evidence type="ECO:0000313" key="9">
    <source>
        <dbReference type="Proteomes" id="UP000308652"/>
    </source>
</evidence>
<dbReference type="PANTHER" id="PTHR33048">
    <property type="entry name" value="PTH11-LIKE INTEGRAL MEMBRANE PROTEIN (AFU_ORTHOLOGUE AFUA_5G11245)"/>
    <property type="match status" value="1"/>
</dbReference>
<keyword evidence="2 6" id="KW-0812">Transmembrane</keyword>
<dbReference type="InterPro" id="IPR052337">
    <property type="entry name" value="SAT4-like"/>
</dbReference>
<dbReference type="OrthoDB" id="3229610at2759"/>
<keyword evidence="3 6" id="KW-1133">Transmembrane helix</keyword>
<dbReference type="STRING" id="68775.A0A5C3LRI7"/>
<evidence type="ECO:0000259" key="7">
    <source>
        <dbReference type="Pfam" id="PF20684"/>
    </source>
</evidence>
<evidence type="ECO:0000256" key="4">
    <source>
        <dbReference type="ARBA" id="ARBA00023136"/>
    </source>
</evidence>
<feature type="transmembrane region" description="Helical" evidence="6">
    <location>
        <begin position="110"/>
        <end position="137"/>
    </location>
</feature>
<dbReference type="Pfam" id="PF20684">
    <property type="entry name" value="Fung_rhodopsin"/>
    <property type="match status" value="1"/>
</dbReference>
<evidence type="ECO:0000256" key="1">
    <source>
        <dbReference type="ARBA" id="ARBA00004141"/>
    </source>
</evidence>
<feature type="transmembrane region" description="Helical" evidence="6">
    <location>
        <begin position="190"/>
        <end position="211"/>
    </location>
</feature>
<dbReference type="PANTHER" id="PTHR33048:SF47">
    <property type="entry name" value="INTEGRAL MEMBRANE PROTEIN-RELATED"/>
    <property type="match status" value="1"/>
</dbReference>
<evidence type="ECO:0000256" key="5">
    <source>
        <dbReference type="ARBA" id="ARBA00038359"/>
    </source>
</evidence>
<evidence type="ECO:0000256" key="6">
    <source>
        <dbReference type="SAM" id="Phobius"/>
    </source>
</evidence>
<name>A0A5C3LRI7_9AGAR</name>
<evidence type="ECO:0000256" key="3">
    <source>
        <dbReference type="ARBA" id="ARBA00022989"/>
    </source>
</evidence>
<feature type="transmembrane region" description="Helical" evidence="6">
    <location>
        <begin position="6"/>
        <end position="28"/>
    </location>
</feature>
<proteinExistence type="inferred from homology"/>
<sequence length="245" mass="27651">CALSSVLSVCITIIHLIAISTSLLRVAYRRCTRRLWWDDYASIVPAIFECFKIVVTWLRLRHQSEHSRHLKVTLSFMNQTCFGFIVWWSRISLALAVVRITPVGSKARPWAIGLTCYFILNFIVIVLGVTVTCAMNTAWQHAKGNIFICRPLYRVNLATMITDIIGDVLLVGFPIYRLWCIKLQPAQRRLVFLVFSTSVLTLVAVGVVAIVSNGRVVKGPRALLVLLTTMNIEVNNAAYFIRLPS</sequence>
<gene>
    <name evidence="8" type="ORF">BDQ12DRAFT_612018</name>
</gene>
<feature type="transmembrane region" description="Helical" evidence="6">
    <location>
        <begin position="157"/>
        <end position="178"/>
    </location>
</feature>
<dbReference type="EMBL" id="ML213623">
    <property type="protein sequence ID" value="TFK35217.1"/>
    <property type="molecule type" value="Genomic_DNA"/>
</dbReference>
<evidence type="ECO:0000256" key="2">
    <source>
        <dbReference type="ARBA" id="ARBA00022692"/>
    </source>
</evidence>
<dbReference type="AlphaFoldDB" id="A0A5C3LRI7"/>
<evidence type="ECO:0000313" key="8">
    <source>
        <dbReference type="EMBL" id="TFK35217.1"/>
    </source>
</evidence>
<dbReference type="InterPro" id="IPR049326">
    <property type="entry name" value="Rhodopsin_dom_fungi"/>
</dbReference>
<keyword evidence="4 6" id="KW-0472">Membrane</keyword>
<keyword evidence="9" id="KW-1185">Reference proteome</keyword>
<feature type="transmembrane region" description="Helical" evidence="6">
    <location>
        <begin position="76"/>
        <end position="98"/>
    </location>
</feature>
<comment type="subcellular location">
    <subcellularLocation>
        <location evidence="1">Membrane</location>
        <topology evidence="1">Multi-pass membrane protein</topology>
    </subcellularLocation>
</comment>
<feature type="domain" description="Rhodopsin" evidence="7">
    <location>
        <begin position="24"/>
        <end position="204"/>
    </location>
</feature>